<dbReference type="FunFam" id="3.80.10.10:FF:001981">
    <property type="entry name" value="Receptor kinase-like protein Xa21"/>
    <property type="match status" value="1"/>
</dbReference>
<evidence type="ECO:0000256" key="9">
    <source>
        <dbReference type="ARBA" id="ARBA00022553"/>
    </source>
</evidence>
<evidence type="ECO:0000256" key="10">
    <source>
        <dbReference type="ARBA" id="ARBA00022614"/>
    </source>
</evidence>
<keyword evidence="9" id="KW-0597">Phosphoprotein</keyword>
<dbReference type="SMART" id="SM00220">
    <property type="entry name" value="S_TKc"/>
    <property type="match status" value="1"/>
</dbReference>
<keyword evidence="13" id="KW-0732">Signal</keyword>
<organism evidence="31">
    <name type="scientific">Oryza meridionalis</name>
    <dbReference type="NCBI Taxonomy" id="40149"/>
    <lineage>
        <taxon>Eukaryota</taxon>
        <taxon>Viridiplantae</taxon>
        <taxon>Streptophyta</taxon>
        <taxon>Embryophyta</taxon>
        <taxon>Tracheophyta</taxon>
        <taxon>Spermatophyta</taxon>
        <taxon>Magnoliopsida</taxon>
        <taxon>Liliopsida</taxon>
        <taxon>Poales</taxon>
        <taxon>Poaceae</taxon>
        <taxon>BOP clade</taxon>
        <taxon>Oryzoideae</taxon>
        <taxon>Oryzeae</taxon>
        <taxon>Oryzinae</taxon>
        <taxon>Oryza</taxon>
    </lineage>
</organism>
<evidence type="ECO:0000256" key="2">
    <source>
        <dbReference type="ARBA" id="ARBA00001946"/>
    </source>
</evidence>
<keyword evidence="8" id="KW-0723">Serine/threonine-protein kinase</keyword>
<dbReference type="EC" id="2.7.11.1" evidence="6"/>
<dbReference type="PANTHER" id="PTHR48056:SF86">
    <property type="entry name" value="PROTEIN KINASE DOMAIN-CONTAINING PROTEIN"/>
    <property type="match status" value="1"/>
</dbReference>
<dbReference type="FunFam" id="3.80.10.10:FF:001676">
    <property type="entry name" value="Os02g0215700 protein"/>
    <property type="match status" value="1"/>
</dbReference>
<evidence type="ECO:0000256" key="22">
    <source>
        <dbReference type="ARBA" id="ARBA00023180"/>
    </source>
</evidence>
<dbReference type="GO" id="GO:0005789">
    <property type="term" value="C:endoplasmic reticulum membrane"/>
    <property type="evidence" value="ECO:0007669"/>
    <property type="project" value="UniProtKB-SubCell"/>
</dbReference>
<dbReference type="InterPro" id="IPR001611">
    <property type="entry name" value="Leu-rich_rpt"/>
</dbReference>
<dbReference type="Pfam" id="PF00560">
    <property type="entry name" value="LRR_1"/>
    <property type="match status" value="8"/>
</dbReference>
<dbReference type="PANTHER" id="PTHR48056">
    <property type="entry name" value="LRR RECEPTOR-LIKE SERINE/THREONINE-PROTEIN KINASE-RELATED"/>
    <property type="match status" value="1"/>
</dbReference>
<keyword evidence="20 29" id="KW-0472">Membrane</keyword>
<evidence type="ECO:0000256" key="29">
    <source>
        <dbReference type="SAM" id="Phobius"/>
    </source>
</evidence>
<dbReference type="GO" id="GO:0005524">
    <property type="term" value="F:ATP binding"/>
    <property type="evidence" value="ECO:0007669"/>
    <property type="project" value="UniProtKB-UniRule"/>
</dbReference>
<reference evidence="31" key="2">
    <citation type="submission" date="2018-05" db="EMBL/GenBank/DDBJ databases">
        <title>OmerRS3 (Oryza meridionalis Reference Sequence Version 3).</title>
        <authorList>
            <person name="Zhang J."/>
            <person name="Kudrna D."/>
            <person name="Lee S."/>
            <person name="Talag J."/>
            <person name="Welchert J."/>
            <person name="Wing R.A."/>
        </authorList>
    </citation>
    <scope>NUCLEOTIDE SEQUENCE [LARGE SCALE GENOMIC DNA]</scope>
    <source>
        <strain evidence="31">cv. OR44</strain>
    </source>
</reference>
<dbReference type="SUPFAM" id="SSF52047">
    <property type="entry name" value="RNI-like"/>
    <property type="match status" value="1"/>
</dbReference>
<keyword evidence="18 28" id="KW-0067">ATP-binding</keyword>
<feature type="transmembrane region" description="Helical" evidence="29">
    <location>
        <begin position="795"/>
        <end position="819"/>
    </location>
</feature>
<dbReference type="FunFam" id="3.80.10.10:FF:000288">
    <property type="entry name" value="LRR receptor-like serine/threonine-protein kinase EFR"/>
    <property type="match status" value="1"/>
</dbReference>
<dbReference type="FunFam" id="3.30.200.20:FF:000432">
    <property type="entry name" value="LRR receptor-like serine/threonine-protein kinase EFR"/>
    <property type="match status" value="1"/>
</dbReference>
<keyword evidence="15 28" id="KW-0547">Nucleotide-binding</keyword>
<dbReference type="FunFam" id="1.10.510.10:FF:000358">
    <property type="entry name" value="Putative leucine-rich repeat receptor-like serine/threonine-protein kinase"/>
    <property type="match status" value="1"/>
</dbReference>
<dbReference type="Gene3D" id="3.80.10.10">
    <property type="entry name" value="Ribonuclease Inhibitor"/>
    <property type="match status" value="4"/>
</dbReference>
<evidence type="ECO:0000256" key="15">
    <source>
        <dbReference type="ARBA" id="ARBA00022741"/>
    </source>
</evidence>
<evidence type="ECO:0000256" key="4">
    <source>
        <dbReference type="ARBA" id="ARBA00004389"/>
    </source>
</evidence>
<evidence type="ECO:0000256" key="11">
    <source>
        <dbReference type="ARBA" id="ARBA00022679"/>
    </source>
</evidence>
<dbReference type="Gene3D" id="1.10.510.10">
    <property type="entry name" value="Transferase(Phosphotransferase) domain 1"/>
    <property type="match status" value="1"/>
</dbReference>
<proteinExistence type="predicted"/>
<evidence type="ECO:0000256" key="21">
    <source>
        <dbReference type="ARBA" id="ARBA00023170"/>
    </source>
</evidence>
<evidence type="ECO:0000256" key="14">
    <source>
        <dbReference type="ARBA" id="ARBA00022737"/>
    </source>
</evidence>
<keyword evidence="21" id="KW-0675">Receptor</keyword>
<dbReference type="Pfam" id="PF23598">
    <property type="entry name" value="LRR_14"/>
    <property type="match status" value="1"/>
</dbReference>
<protein>
    <recommendedName>
        <fullName evidence="27">Receptor kinase-like protein Xa21</fullName>
        <ecNumber evidence="6">2.7.11.1</ecNumber>
    </recommendedName>
</protein>
<dbReference type="Proteomes" id="UP000008021">
    <property type="component" value="Chromosome 2"/>
</dbReference>
<comment type="function">
    <text evidence="25">Receptor kinase that detects X.oryzae pv. oryzae protein Ax21 to promote innate immunity. Following X.oryzae pv. oryzae protein Ax21 detection, undergoes cleavage, releasing the processed protein kinase Xa21 chain.</text>
</comment>
<evidence type="ECO:0000256" key="13">
    <source>
        <dbReference type="ARBA" id="ARBA00022729"/>
    </source>
</evidence>
<evidence type="ECO:0000256" key="27">
    <source>
        <dbReference type="ARBA" id="ARBA00072040"/>
    </source>
</evidence>
<evidence type="ECO:0000256" key="25">
    <source>
        <dbReference type="ARBA" id="ARBA00054320"/>
    </source>
</evidence>
<dbReference type="GO" id="GO:0033612">
    <property type="term" value="F:receptor serine/threonine kinase binding"/>
    <property type="evidence" value="ECO:0007669"/>
    <property type="project" value="TreeGrafter"/>
</dbReference>
<name>A0A0E0CHX4_9ORYZ</name>
<dbReference type="Pfam" id="PF00069">
    <property type="entry name" value="Pkinase"/>
    <property type="match status" value="1"/>
</dbReference>
<dbReference type="PROSITE" id="PS50011">
    <property type="entry name" value="PROTEIN_KINASE_DOM"/>
    <property type="match status" value="1"/>
</dbReference>
<dbReference type="Pfam" id="PF13855">
    <property type="entry name" value="LRR_8"/>
    <property type="match status" value="1"/>
</dbReference>
<keyword evidence="12 29" id="KW-0812">Transmembrane</keyword>
<dbReference type="InterPro" id="IPR017441">
    <property type="entry name" value="Protein_kinase_ATP_BS"/>
</dbReference>
<evidence type="ECO:0000256" key="12">
    <source>
        <dbReference type="ARBA" id="ARBA00022692"/>
    </source>
</evidence>
<evidence type="ECO:0000256" key="24">
    <source>
        <dbReference type="ARBA" id="ARBA00048679"/>
    </source>
</evidence>
<keyword evidence="14" id="KW-0677">Repeat</keyword>
<dbReference type="PROSITE" id="PS00108">
    <property type="entry name" value="PROTEIN_KINASE_ST"/>
    <property type="match status" value="1"/>
</dbReference>
<keyword evidence="17" id="KW-0256">Endoplasmic reticulum</keyword>
<dbReference type="FunFam" id="3.80.10.10:FF:000041">
    <property type="entry name" value="LRR receptor-like serine/threonine-protein kinase ERECTA"/>
    <property type="match status" value="2"/>
</dbReference>
<dbReference type="InterPro" id="IPR000719">
    <property type="entry name" value="Prot_kinase_dom"/>
</dbReference>
<evidence type="ECO:0000256" key="23">
    <source>
        <dbReference type="ARBA" id="ARBA00047899"/>
    </source>
</evidence>
<comment type="catalytic activity">
    <reaction evidence="24">
        <text>L-seryl-[protein] + ATP = O-phospho-L-seryl-[protein] + ADP + H(+)</text>
        <dbReference type="Rhea" id="RHEA:17989"/>
        <dbReference type="Rhea" id="RHEA-COMP:9863"/>
        <dbReference type="Rhea" id="RHEA-COMP:11604"/>
        <dbReference type="ChEBI" id="CHEBI:15378"/>
        <dbReference type="ChEBI" id="CHEBI:29999"/>
        <dbReference type="ChEBI" id="CHEBI:30616"/>
        <dbReference type="ChEBI" id="CHEBI:83421"/>
        <dbReference type="ChEBI" id="CHEBI:456216"/>
        <dbReference type="EC" id="2.7.11.1"/>
    </reaction>
</comment>
<dbReference type="InterPro" id="IPR055414">
    <property type="entry name" value="LRR_R13L4/SHOC2-like"/>
</dbReference>
<evidence type="ECO:0000256" key="19">
    <source>
        <dbReference type="ARBA" id="ARBA00022989"/>
    </source>
</evidence>
<dbReference type="SMART" id="SM00369">
    <property type="entry name" value="LRR_TYP"/>
    <property type="match status" value="12"/>
</dbReference>
<dbReference type="PROSITE" id="PS00107">
    <property type="entry name" value="PROTEIN_KINASE_ATP"/>
    <property type="match status" value="1"/>
</dbReference>
<evidence type="ECO:0000256" key="20">
    <source>
        <dbReference type="ARBA" id="ARBA00023136"/>
    </source>
</evidence>
<accession>A0A0E0CHX4</accession>
<evidence type="ECO:0000256" key="28">
    <source>
        <dbReference type="PROSITE-ProRule" id="PRU10141"/>
    </source>
</evidence>
<dbReference type="AlphaFoldDB" id="A0A0E0CHX4"/>
<evidence type="ECO:0000256" key="26">
    <source>
        <dbReference type="ARBA" id="ARBA00056628"/>
    </source>
</evidence>
<keyword evidence="16" id="KW-0418">Kinase</keyword>
<evidence type="ECO:0000256" key="16">
    <source>
        <dbReference type="ARBA" id="ARBA00022777"/>
    </source>
</evidence>
<dbReference type="GO" id="GO:0004674">
    <property type="term" value="F:protein serine/threonine kinase activity"/>
    <property type="evidence" value="ECO:0007669"/>
    <property type="project" value="UniProtKB-KW"/>
</dbReference>
<keyword evidence="7" id="KW-1003">Cell membrane</keyword>
<dbReference type="STRING" id="40149.A0A0E0CHX4"/>
<feature type="binding site" evidence="28">
    <location>
        <position position="882"/>
    </location>
    <ligand>
        <name>ATP</name>
        <dbReference type="ChEBI" id="CHEBI:30616"/>
    </ligand>
</feature>
<comment type="cofactor">
    <cofactor evidence="1">
        <name>Mn(2+)</name>
        <dbReference type="ChEBI" id="CHEBI:29035"/>
    </cofactor>
</comment>
<evidence type="ECO:0000256" key="8">
    <source>
        <dbReference type="ARBA" id="ARBA00022527"/>
    </source>
</evidence>
<dbReference type="EnsemblPlants" id="OMERI02G09900.1">
    <property type="protein sequence ID" value="OMERI02G09900.1"/>
    <property type="gene ID" value="OMERI02G09900"/>
</dbReference>
<sequence length="1168" mass="125374">MINSRISIAISMQFAHRSYVTVIPMALAGKRLLLAAVWPLAWLAAAAAAAAVDVDDGLALTAFMARMSTGSGSPPPPTWGNWSVPVCRWCGVACGARGRRRGRVVALELPGLGLRGTVPPDLGNLTYLRRLHLAGNRLHGVLPPELGGLAELSHLNLSDNAFQGQIPASLANCTGLEILALYNNRFHGKIPPELCSLRGLRVLSLGMNTLTGSIPSEIGNLANLMTLNLQFSNLTGGIPQEIGDLAGLVGLGLGSSQLAGSIPASLGNLSALKYLSIPSAKLTGSIPSLQNLSSLIVLELGENNLEGTVPAWLGNLSSLVFVSLQQNRLSGHIPESLGRLQMLTSLDLSQNNLISGSIPDSLGNLGALSSLRLDYNKLEGSFPPSLLNLSSLDDLGLQSNRLSGALPPDIGNKLPNLQRFVVDINQFHGTIPPSLCNATMLQVLQTVYNFLSGRIPQCLGIQQKSLSVVALSKNQLEATNDADWVFLSSLANCSNLNALDLGYNKLQGELPSSIGNLSSHLSYLIIANNNIEGKIPEGIGNLINLKLLYMDINRLEGIIPASLGKLKMLNKLSIPYNNLSGSIPPTLGNLTGLNLLQLQGNALNGSIPSNLSSCPLELLDLSYNSLTGLIPKQLFLISTLSSNMFLGHNFLSGALPAEMGNLKNLGEFDFSSNNISGEIPTSIGECKSLQQLNISGNSLQGIIPSSLGQLKGLLVLDLSDNNLSGGIPAFLGGMRGLSILNLSYNKFEGEVPRDGVFLNATATFLAGNDDLCGGIPEMKLPPCFNQTTKKASRKLIIIISICSIMPLITLIFMLFALYYRNKKAKPNPQISHISEQYTRVSYAELVNATNGFASDNLIGAGSFGSVYKGRMTNNDQQVVAVKVLNLTQRGASQSFVAECETLRCVRHRNLVKILTVCSSIDFQGNEFKAIVYEYLPNGNLDQWLHPNIMGQSEHKALDLTARLCIAIDVASSLEYLHQYKPSPIIHCDLKPSNVLLDSDMVAHVSDFGLARFLHQESEKSSGWASMRGTAGYAAPEYGIGNEVSIQGDVYSYGILLLEMFTRKRPTDDEFGEAVGLRKYVQMALPDNAANVLDQQLLPETEDGGAIKSNSYNGKDLRITCVTSVMRIGISCSEEEPTDRVQIGDALKELQAIRDKFEKHVSSEGTSSQ</sequence>
<evidence type="ECO:0000256" key="1">
    <source>
        <dbReference type="ARBA" id="ARBA00001936"/>
    </source>
</evidence>
<evidence type="ECO:0000313" key="32">
    <source>
        <dbReference type="Proteomes" id="UP000008021"/>
    </source>
</evidence>
<dbReference type="InterPro" id="IPR050647">
    <property type="entry name" value="Plant_LRR-RLKs"/>
</dbReference>
<dbReference type="Gene3D" id="3.30.200.20">
    <property type="entry name" value="Phosphorylase Kinase, domain 1"/>
    <property type="match status" value="1"/>
</dbReference>
<dbReference type="InterPro" id="IPR032675">
    <property type="entry name" value="LRR_dom_sf"/>
</dbReference>
<feature type="domain" description="Protein kinase" evidence="30">
    <location>
        <begin position="852"/>
        <end position="1152"/>
    </location>
</feature>
<keyword evidence="10" id="KW-0433">Leucine-rich repeat</keyword>
<evidence type="ECO:0000256" key="5">
    <source>
        <dbReference type="ARBA" id="ARBA00004479"/>
    </source>
</evidence>
<keyword evidence="22" id="KW-0325">Glycoprotein</keyword>
<dbReference type="SUPFAM" id="SSF56112">
    <property type="entry name" value="Protein kinase-like (PK-like)"/>
    <property type="match status" value="1"/>
</dbReference>
<evidence type="ECO:0000256" key="7">
    <source>
        <dbReference type="ARBA" id="ARBA00022475"/>
    </source>
</evidence>
<dbReference type="HOGENOM" id="CLU_000288_22_0_1"/>
<evidence type="ECO:0000256" key="6">
    <source>
        <dbReference type="ARBA" id="ARBA00012513"/>
    </source>
</evidence>
<keyword evidence="11" id="KW-0808">Transferase</keyword>
<dbReference type="Gramene" id="OMERI02G09900.1">
    <property type="protein sequence ID" value="OMERI02G09900.1"/>
    <property type="gene ID" value="OMERI02G09900"/>
</dbReference>
<comment type="subcellular location">
    <subcellularLocation>
        <location evidence="3">Cell membrane</location>
        <topology evidence="3">Single-pass membrane protein</topology>
    </subcellularLocation>
    <subcellularLocation>
        <location evidence="4">Endoplasmic reticulum membrane</location>
        <topology evidence="4">Single-pass membrane protein</topology>
    </subcellularLocation>
    <subcellularLocation>
        <location evidence="5">Membrane</location>
        <topology evidence="5">Single-pass type I membrane protein</topology>
    </subcellularLocation>
</comment>
<evidence type="ECO:0000256" key="17">
    <source>
        <dbReference type="ARBA" id="ARBA00022824"/>
    </source>
</evidence>
<dbReference type="InterPro" id="IPR008271">
    <property type="entry name" value="Ser/Thr_kinase_AS"/>
</dbReference>
<dbReference type="PRINTS" id="PR00019">
    <property type="entry name" value="LEURICHRPT"/>
</dbReference>
<evidence type="ECO:0000256" key="3">
    <source>
        <dbReference type="ARBA" id="ARBA00004162"/>
    </source>
</evidence>
<comment type="function">
    <text evidence="26">The processed protein kinase Xa21 chain released by protein cleavage after X.oryzae pv. oryzae protein Ax21 detection translocates into the nucleus where it can bind and regulate WRKY62, a transcription factor. Confers resistance to the bacterial pathogen X.oryzae pv. oryzae (Xoo).</text>
</comment>
<evidence type="ECO:0000259" key="30">
    <source>
        <dbReference type="PROSITE" id="PS50011"/>
    </source>
</evidence>
<keyword evidence="19 29" id="KW-1133">Transmembrane helix</keyword>
<evidence type="ECO:0000313" key="31">
    <source>
        <dbReference type="EnsemblPlants" id="OMERI02G09900.1"/>
    </source>
</evidence>
<evidence type="ECO:0000256" key="18">
    <source>
        <dbReference type="ARBA" id="ARBA00022840"/>
    </source>
</evidence>
<comment type="cofactor">
    <cofactor evidence="2">
        <name>Mg(2+)</name>
        <dbReference type="ChEBI" id="CHEBI:18420"/>
    </cofactor>
</comment>
<comment type="catalytic activity">
    <reaction evidence="23">
        <text>L-threonyl-[protein] + ATP = O-phospho-L-threonyl-[protein] + ADP + H(+)</text>
        <dbReference type="Rhea" id="RHEA:46608"/>
        <dbReference type="Rhea" id="RHEA-COMP:11060"/>
        <dbReference type="Rhea" id="RHEA-COMP:11605"/>
        <dbReference type="ChEBI" id="CHEBI:15378"/>
        <dbReference type="ChEBI" id="CHEBI:30013"/>
        <dbReference type="ChEBI" id="CHEBI:30616"/>
        <dbReference type="ChEBI" id="CHEBI:61977"/>
        <dbReference type="ChEBI" id="CHEBI:456216"/>
        <dbReference type="EC" id="2.7.11.1"/>
    </reaction>
</comment>
<keyword evidence="32" id="KW-1185">Reference proteome</keyword>
<dbReference type="SUPFAM" id="SSF52058">
    <property type="entry name" value="L domain-like"/>
    <property type="match status" value="1"/>
</dbReference>
<dbReference type="InterPro" id="IPR003591">
    <property type="entry name" value="Leu-rich_rpt_typical-subtyp"/>
</dbReference>
<dbReference type="GO" id="GO:0005886">
    <property type="term" value="C:plasma membrane"/>
    <property type="evidence" value="ECO:0007669"/>
    <property type="project" value="UniProtKB-SubCell"/>
</dbReference>
<dbReference type="InterPro" id="IPR011009">
    <property type="entry name" value="Kinase-like_dom_sf"/>
</dbReference>
<dbReference type="eggNOG" id="ENOG502QPYS">
    <property type="taxonomic scope" value="Eukaryota"/>
</dbReference>
<reference evidence="31" key="1">
    <citation type="submission" date="2015-04" db="UniProtKB">
        <authorList>
            <consortium name="EnsemblPlants"/>
        </authorList>
    </citation>
    <scope>IDENTIFICATION</scope>
</reference>